<gene>
    <name evidence="1" type="ORF">OIU79_022309</name>
</gene>
<evidence type="ECO:0000313" key="2">
    <source>
        <dbReference type="Proteomes" id="UP001151532"/>
    </source>
</evidence>
<comment type="caution">
    <text evidence="1">The sequence shown here is derived from an EMBL/GenBank/DDBJ whole genome shotgun (WGS) entry which is preliminary data.</text>
</comment>
<keyword evidence="2" id="KW-1185">Reference proteome</keyword>
<dbReference type="AlphaFoldDB" id="A0A9Q0WG37"/>
<evidence type="ECO:0000313" key="1">
    <source>
        <dbReference type="EMBL" id="KAJ6766329.1"/>
    </source>
</evidence>
<reference evidence="1" key="2">
    <citation type="journal article" date="2023" name="Int. J. Mol. Sci.">
        <title>De Novo Assembly and Annotation of 11 Diverse Shrub Willow (Salix) Genomes Reveals Novel Gene Organization in Sex-Linked Regions.</title>
        <authorList>
            <person name="Hyden B."/>
            <person name="Feng K."/>
            <person name="Yates T.B."/>
            <person name="Jawdy S."/>
            <person name="Cereghino C."/>
            <person name="Smart L.B."/>
            <person name="Muchero W."/>
        </authorList>
    </citation>
    <scope>NUCLEOTIDE SEQUENCE</scope>
    <source>
        <tissue evidence="1">Shoot tip</tissue>
    </source>
</reference>
<accession>A0A9Q0WG37</accession>
<dbReference type="Proteomes" id="UP001151532">
    <property type="component" value="Chromosome 4"/>
</dbReference>
<sequence>MILITVMPRIPISPISQQLPASVFYFFPPEGPMDVGSYNGRWSFLFCIIMG</sequence>
<dbReference type="EMBL" id="JAPFFK010000004">
    <property type="protein sequence ID" value="KAJ6766329.1"/>
    <property type="molecule type" value="Genomic_DNA"/>
</dbReference>
<protein>
    <submittedName>
        <fullName evidence="1">Uncharacterized protein</fullName>
    </submittedName>
</protein>
<organism evidence="1 2">
    <name type="scientific">Salix purpurea</name>
    <name type="common">Purple osier willow</name>
    <dbReference type="NCBI Taxonomy" id="77065"/>
    <lineage>
        <taxon>Eukaryota</taxon>
        <taxon>Viridiplantae</taxon>
        <taxon>Streptophyta</taxon>
        <taxon>Embryophyta</taxon>
        <taxon>Tracheophyta</taxon>
        <taxon>Spermatophyta</taxon>
        <taxon>Magnoliopsida</taxon>
        <taxon>eudicotyledons</taxon>
        <taxon>Gunneridae</taxon>
        <taxon>Pentapetalae</taxon>
        <taxon>rosids</taxon>
        <taxon>fabids</taxon>
        <taxon>Malpighiales</taxon>
        <taxon>Salicaceae</taxon>
        <taxon>Saliceae</taxon>
        <taxon>Salix</taxon>
    </lineage>
</organism>
<name>A0A9Q0WG37_SALPP</name>
<proteinExistence type="predicted"/>
<reference evidence="1" key="1">
    <citation type="submission" date="2022-11" db="EMBL/GenBank/DDBJ databases">
        <authorList>
            <person name="Hyden B.L."/>
            <person name="Feng K."/>
            <person name="Yates T."/>
            <person name="Jawdy S."/>
            <person name="Smart L.B."/>
            <person name="Muchero W."/>
        </authorList>
    </citation>
    <scope>NUCLEOTIDE SEQUENCE</scope>
    <source>
        <tissue evidence="1">Shoot tip</tissue>
    </source>
</reference>